<keyword evidence="5" id="KW-0472">Membrane</keyword>
<feature type="region of interest" description="Disordered" evidence="4">
    <location>
        <begin position="1"/>
        <end position="24"/>
    </location>
</feature>
<proteinExistence type="predicted"/>
<dbReference type="InterPro" id="IPR001304">
    <property type="entry name" value="C-type_lectin-like"/>
</dbReference>
<dbReference type="AlphaFoldDB" id="A0AAV6HKM7"/>
<evidence type="ECO:0000256" key="4">
    <source>
        <dbReference type="SAM" id="MobiDB-lite"/>
    </source>
</evidence>
<dbReference type="PANTHER" id="PTHR22803">
    <property type="entry name" value="MANNOSE, PHOSPHOLIPASE, LECTIN RECEPTOR RELATED"/>
    <property type="match status" value="1"/>
</dbReference>
<keyword evidence="1" id="KW-0430">Lectin</keyword>
<dbReference type="InterPro" id="IPR016186">
    <property type="entry name" value="C-type_lectin-like/link_sf"/>
</dbReference>
<evidence type="ECO:0000256" key="5">
    <source>
        <dbReference type="SAM" id="Phobius"/>
    </source>
</evidence>
<dbReference type="CDD" id="cd03590">
    <property type="entry name" value="CLECT_DC-SIGN_like"/>
    <property type="match status" value="1"/>
</dbReference>
<dbReference type="InterPro" id="IPR033989">
    <property type="entry name" value="CD209-like_CTLD"/>
</dbReference>
<evidence type="ECO:0000256" key="3">
    <source>
        <dbReference type="SAM" id="Coils"/>
    </source>
</evidence>
<keyword evidence="5" id="KW-1133">Transmembrane helix</keyword>
<keyword evidence="2" id="KW-1015">Disulfide bond</keyword>
<dbReference type="InterPro" id="IPR050111">
    <property type="entry name" value="C-type_lectin/snaclec_domain"/>
</dbReference>
<feature type="coiled-coil region" evidence="3">
    <location>
        <begin position="91"/>
        <end position="125"/>
    </location>
</feature>
<sequence>MPMDSLRSVNSTQSDHVNSENKDAEEDVAIHRYASRPTSTWPKIRMEITGIRLTGHVWYRVVTGTLGMLCVLLLTVVIILSVERLHLNSTCSNCTSERDLLQTNLKTLQKENTKVKSRLSDLVRHLQDGWIFFASSLYYLSTERRSWDEARKDCIYRGPTLVIINNRDEQEFLTKIQNDYWIGLMEKDGVWKWVDGKALTDGFWDKGQPNNYVGEEDCAEIRSRSDFHNWNDDVCSKSQRWLCEKKRL</sequence>
<feature type="domain" description="C-type lectin" evidence="6">
    <location>
        <begin position="133"/>
        <end position="244"/>
    </location>
</feature>
<dbReference type="PROSITE" id="PS50041">
    <property type="entry name" value="C_TYPE_LECTIN_2"/>
    <property type="match status" value="1"/>
</dbReference>
<accession>A0AAV6HKM7</accession>
<keyword evidence="5" id="KW-0812">Transmembrane</keyword>
<evidence type="ECO:0000259" key="6">
    <source>
        <dbReference type="PROSITE" id="PS50041"/>
    </source>
</evidence>
<dbReference type="InterPro" id="IPR018378">
    <property type="entry name" value="C-type_lectin_CS"/>
</dbReference>
<reference evidence="7 8" key="1">
    <citation type="submission" date="2020-10" db="EMBL/GenBank/DDBJ databases">
        <title>Chromosome-scale genome assembly of the Allis shad, Alosa alosa.</title>
        <authorList>
            <person name="Margot Z."/>
            <person name="Christophe K."/>
            <person name="Cabau C."/>
            <person name="Louis A."/>
            <person name="Berthelot C."/>
            <person name="Parey E."/>
            <person name="Roest Crollius H."/>
            <person name="Montfort J."/>
            <person name="Robinson-Rechavi M."/>
            <person name="Bucao C."/>
            <person name="Bouchez O."/>
            <person name="Gislard M."/>
            <person name="Lluch J."/>
            <person name="Milhes M."/>
            <person name="Lampietro C."/>
            <person name="Lopez Roques C."/>
            <person name="Donnadieu C."/>
            <person name="Braasch I."/>
            <person name="Desvignes T."/>
            <person name="Postlethwait J."/>
            <person name="Bobe J."/>
            <person name="Guiguen Y."/>
        </authorList>
    </citation>
    <scope>NUCLEOTIDE SEQUENCE [LARGE SCALE GENOMIC DNA]</scope>
    <source>
        <strain evidence="7">M-15738</strain>
        <tissue evidence="7">Blood</tissue>
    </source>
</reference>
<dbReference type="InterPro" id="IPR016187">
    <property type="entry name" value="CTDL_fold"/>
</dbReference>
<keyword evidence="3" id="KW-0175">Coiled coil</keyword>
<organism evidence="7 8">
    <name type="scientific">Alosa alosa</name>
    <name type="common">allis shad</name>
    <dbReference type="NCBI Taxonomy" id="278164"/>
    <lineage>
        <taxon>Eukaryota</taxon>
        <taxon>Metazoa</taxon>
        <taxon>Chordata</taxon>
        <taxon>Craniata</taxon>
        <taxon>Vertebrata</taxon>
        <taxon>Euteleostomi</taxon>
        <taxon>Actinopterygii</taxon>
        <taxon>Neopterygii</taxon>
        <taxon>Teleostei</taxon>
        <taxon>Clupei</taxon>
        <taxon>Clupeiformes</taxon>
        <taxon>Clupeoidei</taxon>
        <taxon>Clupeidae</taxon>
        <taxon>Alosa</taxon>
    </lineage>
</organism>
<name>A0AAV6HKM7_9TELE</name>
<evidence type="ECO:0000256" key="2">
    <source>
        <dbReference type="ARBA" id="ARBA00023157"/>
    </source>
</evidence>
<dbReference type="Gene3D" id="3.10.100.10">
    <property type="entry name" value="Mannose-Binding Protein A, subunit A"/>
    <property type="match status" value="1"/>
</dbReference>
<comment type="caution">
    <text evidence="7">The sequence shown here is derived from an EMBL/GenBank/DDBJ whole genome shotgun (WGS) entry which is preliminary data.</text>
</comment>
<dbReference type="PROSITE" id="PS00615">
    <property type="entry name" value="C_TYPE_LECTIN_1"/>
    <property type="match status" value="1"/>
</dbReference>
<dbReference type="EMBL" id="JADWDJ010000001">
    <property type="protein sequence ID" value="KAG5286471.1"/>
    <property type="molecule type" value="Genomic_DNA"/>
</dbReference>
<evidence type="ECO:0000256" key="1">
    <source>
        <dbReference type="ARBA" id="ARBA00022734"/>
    </source>
</evidence>
<dbReference type="Proteomes" id="UP000823561">
    <property type="component" value="Chromosome 1"/>
</dbReference>
<keyword evidence="8" id="KW-1185">Reference proteome</keyword>
<evidence type="ECO:0000313" key="7">
    <source>
        <dbReference type="EMBL" id="KAG5286471.1"/>
    </source>
</evidence>
<dbReference type="SUPFAM" id="SSF56436">
    <property type="entry name" value="C-type lectin-like"/>
    <property type="match status" value="1"/>
</dbReference>
<protein>
    <recommendedName>
        <fullName evidence="6">C-type lectin domain-containing protein</fullName>
    </recommendedName>
</protein>
<dbReference type="GO" id="GO:0030246">
    <property type="term" value="F:carbohydrate binding"/>
    <property type="evidence" value="ECO:0007669"/>
    <property type="project" value="UniProtKB-KW"/>
</dbReference>
<gene>
    <name evidence="7" type="ORF">AALO_G00015210</name>
</gene>
<dbReference type="SMART" id="SM00034">
    <property type="entry name" value="CLECT"/>
    <property type="match status" value="1"/>
</dbReference>
<dbReference type="Pfam" id="PF00059">
    <property type="entry name" value="Lectin_C"/>
    <property type="match status" value="1"/>
</dbReference>
<evidence type="ECO:0000313" key="8">
    <source>
        <dbReference type="Proteomes" id="UP000823561"/>
    </source>
</evidence>
<feature type="compositionally biased region" description="Polar residues" evidence="4">
    <location>
        <begin position="7"/>
        <end position="16"/>
    </location>
</feature>
<feature type="transmembrane region" description="Helical" evidence="5">
    <location>
        <begin position="57"/>
        <end position="80"/>
    </location>
</feature>